<proteinExistence type="predicted"/>
<gene>
    <name evidence="1" type="ORF">KC19_12G035300</name>
</gene>
<dbReference type="AlphaFoldDB" id="A0A8T0G354"/>
<organism evidence="1 2">
    <name type="scientific">Ceratodon purpureus</name>
    <name type="common">Fire moss</name>
    <name type="synonym">Dicranum purpureum</name>
    <dbReference type="NCBI Taxonomy" id="3225"/>
    <lineage>
        <taxon>Eukaryota</taxon>
        <taxon>Viridiplantae</taxon>
        <taxon>Streptophyta</taxon>
        <taxon>Embryophyta</taxon>
        <taxon>Bryophyta</taxon>
        <taxon>Bryophytina</taxon>
        <taxon>Bryopsida</taxon>
        <taxon>Dicranidae</taxon>
        <taxon>Pseudoditrichales</taxon>
        <taxon>Ditrichaceae</taxon>
        <taxon>Ceratodon</taxon>
    </lineage>
</organism>
<dbReference type="Proteomes" id="UP000822688">
    <property type="component" value="Chromosome 12"/>
</dbReference>
<comment type="caution">
    <text evidence="1">The sequence shown here is derived from an EMBL/GenBank/DDBJ whole genome shotgun (WGS) entry which is preliminary data.</text>
</comment>
<reference evidence="1" key="1">
    <citation type="submission" date="2020-06" db="EMBL/GenBank/DDBJ databases">
        <title>WGS assembly of Ceratodon purpureus strain R40.</title>
        <authorList>
            <person name="Carey S.B."/>
            <person name="Jenkins J."/>
            <person name="Shu S."/>
            <person name="Lovell J.T."/>
            <person name="Sreedasyam A."/>
            <person name="Maumus F."/>
            <person name="Tiley G.P."/>
            <person name="Fernandez-Pozo N."/>
            <person name="Barry K."/>
            <person name="Chen C."/>
            <person name="Wang M."/>
            <person name="Lipzen A."/>
            <person name="Daum C."/>
            <person name="Saski C.A."/>
            <person name="Payton A.C."/>
            <person name="Mcbreen J.C."/>
            <person name="Conrad R.E."/>
            <person name="Kollar L.M."/>
            <person name="Olsson S."/>
            <person name="Huttunen S."/>
            <person name="Landis J.B."/>
            <person name="Wickett N.J."/>
            <person name="Johnson M.G."/>
            <person name="Rensing S.A."/>
            <person name="Grimwood J."/>
            <person name="Schmutz J."/>
            <person name="Mcdaniel S.F."/>
        </authorList>
    </citation>
    <scope>NUCLEOTIDE SEQUENCE</scope>
    <source>
        <strain evidence="1">R40</strain>
    </source>
</reference>
<evidence type="ECO:0000313" key="1">
    <source>
        <dbReference type="EMBL" id="KAG0553736.1"/>
    </source>
</evidence>
<keyword evidence="2" id="KW-1185">Reference proteome</keyword>
<protein>
    <submittedName>
        <fullName evidence="1">Uncharacterized protein</fullName>
    </submittedName>
</protein>
<evidence type="ECO:0000313" key="2">
    <source>
        <dbReference type="Proteomes" id="UP000822688"/>
    </source>
</evidence>
<name>A0A8T0G354_CERPU</name>
<accession>A0A8T0G354</accession>
<sequence>MIYGHTNRAKFYKRYSYLHDVNKVHPQSPLHERCTIHPDTIIRDGYIEIHPTPKIKLKSKLKFKTKS</sequence>
<dbReference type="EMBL" id="CM026433">
    <property type="protein sequence ID" value="KAG0553736.1"/>
    <property type="molecule type" value="Genomic_DNA"/>
</dbReference>